<evidence type="ECO:0000313" key="5">
    <source>
        <dbReference type="Proteomes" id="UP000324611"/>
    </source>
</evidence>
<dbReference type="EMBL" id="VUOC01000002">
    <property type="protein sequence ID" value="KAA2243221.1"/>
    <property type="molecule type" value="Genomic_DNA"/>
</dbReference>
<dbReference type="PANTHER" id="PTHR12215">
    <property type="entry name" value="PHOSPHOPANTETHEINE TRANSFERASE"/>
    <property type="match status" value="1"/>
</dbReference>
<evidence type="ECO:0000256" key="1">
    <source>
        <dbReference type="ARBA" id="ARBA00010990"/>
    </source>
</evidence>
<evidence type="ECO:0000313" key="4">
    <source>
        <dbReference type="EMBL" id="KAA2243221.1"/>
    </source>
</evidence>
<dbReference type="RefSeq" id="WP_149838097.1">
    <property type="nucleotide sequence ID" value="NZ_VUOC01000002.1"/>
</dbReference>
<dbReference type="Gene3D" id="3.90.470.20">
    <property type="entry name" value="4'-phosphopantetheinyl transferase domain"/>
    <property type="match status" value="2"/>
</dbReference>
<reference evidence="4 5" key="1">
    <citation type="submission" date="2019-09" db="EMBL/GenBank/DDBJ databases">
        <title>Chitinophaga ginsengihumi sp. nov., isolated from soil of ginseng rhizosphere.</title>
        <authorList>
            <person name="Lee J."/>
        </authorList>
    </citation>
    <scope>NUCLEOTIDE SEQUENCE [LARGE SCALE GENOMIC DNA]</scope>
    <source>
        <strain evidence="4 5">BN140078</strain>
    </source>
</reference>
<dbReference type="GO" id="GO:0008897">
    <property type="term" value="F:holo-[acyl-carrier-protein] synthase activity"/>
    <property type="evidence" value="ECO:0007669"/>
    <property type="project" value="InterPro"/>
</dbReference>
<protein>
    <submittedName>
        <fullName evidence="4">4'-phosphopantetheinyl transferase superfamily protein</fullName>
    </submittedName>
</protein>
<sequence>MAGTIYFATYPMPLPTAGFQALLEQLPAYMQKKVTQLRRWEDAHASLLGKHLLLTALKARGSADTLLQLRYSGYGRPFLEGNMDFNISHAGRMVACVVAPQARVGIDVEQIRPVQIAEFKRQFTDREWAAINNAPNPVNAFYSFWTCKEAVLKADGSAQHGALPNMDVTDKKPVVLDGHTWHLHEIKAFRDYACHIAVDKKGVEFNVEEVKF</sequence>
<dbReference type="SUPFAM" id="SSF56214">
    <property type="entry name" value="4'-phosphopantetheinyl transferase"/>
    <property type="match status" value="2"/>
</dbReference>
<comment type="similarity">
    <text evidence="1">Belongs to the P-Pant transferase superfamily. Gsp/Sfp/HetI/AcpT family.</text>
</comment>
<dbReference type="GO" id="GO:0005829">
    <property type="term" value="C:cytosol"/>
    <property type="evidence" value="ECO:0007669"/>
    <property type="project" value="TreeGrafter"/>
</dbReference>
<reference evidence="4 5" key="2">
    <citation type="submission" date="2019-09" db="EMBL/GenBank/DDBJ databases">
        <authorList>
            <person name="Jin C."/>
        </authorList>
    </citation>
    <scope>NUCLEOTIDE SEQUENCE [LARGE SCALE GENOMIC DNA]</scope>
    <source>
        <strain evidence="4 5">BN140078</strain>
    </source>
</reference>
<dbReference type="GO" id="GO:0019878">
    <property type="term" value="P:lysine biosynthetic process via aminoadipic acid"/>
    <property type="evidence" value="ECO:0007669"/>
    <property type="project" value="TreeGrafter"/>
</dbReference>
<name>A0A5B2VVD1_9BACT</name>
<dbReference type="PANTHER" id="PTHR12215:SF10">
    <property type="entry name" value="L-AMINOADIPATE-SEMIALDEHYDE DEHYDROGENASE-PHOSPHOPANTETHEINYL TRANSFERASE"/>
    <property type="match status" value="1"/>
</dbReference>
<gene>
    <name evidence="4" type="ORF">F0L74_11950</name>
</gene>
<accession>A0A5B2VVD1</accession>
<dbReference type="Proteomes" id="UP000324611">
    <property type="component" value="Unassembled WGS sequence"/>
</dbReference>
<keyword evidence="5" id="KW-1185">Reference proteome</keyword>
<feature type="domain" description="4'-phosphopantetheinyl transferase" evidence="3">
    <location>
        <begin position="103"/>
        <end position="170"/>
    </location>
</feature>
<evidence type="ECO:0000259" key="3">
    <source>
        <dbReference type="Pfam" id="PF01648"/>
    </source>
</evidence>
<proteinExistence type="inferred from homology"/>
<organism evidence="4 5">
    <name type="scientific">Chitinophaga agrisoli</name>
    <dbReference type="NCBI Taxonomy" id="2607653"/>
    <lineage>
        <taxon>Bacteria</taxon>
        <taxon>Pseudomonadati</taxon>
        <taxon>Bacteroidota</taxon>
        <taxon>Chitinophagia</taxon>
        <taxon>Chitinophagales</taxon>
        <taxon>Chitinophagaceae</taxon>
        <taxon>Chitinophaga</taxon>
    </lineage>
</organism>
<dbReference type="InterPro" id="IPR008278">
    <property type="entry name" value="4-PPantetheinyl_Trfase_dom"/>
</dbReference>
<dbReference type="InterPro" id="IPR050559">
    <property type="entry name" value="P-Pant_transferase_sf"/>
</dbReference>
<keyword evidence="2 4" id="KW-0808">Transferase</keyword>
<evidence type="ECO:0000256" key="2">
    <source>
        <dbReference type="ARBA" id="ARBA00022679"/>
    </source>
</evidence>
<dbReference type="Pfam" id="PF01648">
    <property type="entry name" value="ACPS"/>
    <property type="match status" value="1"/>
</dbReference>
<comment type="caution">
    <text evidence="4">The sequence shown here is derived from an EMBL/GenBank/DDBJ whole genome shotgun (WGS) entry which is preliminary data.</text>
</comment>
<dbReference type="AlphaFoldDB" id="A0A5B2VVD1"/>
<dbReference type="InterPro" id="IPR037143">
    <property type="entry name" value="4-PPantetheinyl_Trfase_dom_sf"/>
</dbReference>
<dbReference type="GO" id="GO:0000287">
    <property type="term" value="F:magnesium ion binding"/>
    <property type="evidence" value="ECO:0007669"/>
    <property type="project" value="InterPro"/>
</dbReference>